<evidence type="ECO:0000259" key="2">
    <source>
        <dbReference type="Pfam" id="PF00582"/>
    </source>
</evidence>
<protein>
    <submittedName>
        <fullName evidence="3">Universal stress protein</fullName>
    </submittedName>
</protein>
<dbReference type="InterPro" id="IPR014729">
    <property type="entry name" value="Rossmann-like_a/b/a_fold"/>
</dbReference>
<dbReference type="CDD" id="cd00293">
    <property type="entry name" value="USP-like"/>
    <property type="match status" value="1"/>
</dbReference>
<sequence>MSFADRMKTIVVATDLQGTSEAALEYARKLAGAYGARIVLAHGADPLEYAAVDSVPGNVLRHISEQARSVLDNMVADLIREGIHSHSELRQGAVVDMLLEVASQYEAGLIVIGTKGSQGAGPVAVGAIVEQLVRRSTCPVLAVAADWNAGENRPIPGGPVMLAIDQNDAKQAAVEVASSLAATFRRTLIVVHARTSAEASAFLNPCATTLADFGIKESAEFPVRCIVKDGPPEDAIPRAVLQYGPSILVTGVKRKSDSPGPHGTVFTLLASSRAPVLCIPAPADTEKIQPDAELAANVG</sequence>
<dbReference type="PRINTS" id="PR01438">
    <property type="entry name" value="UNVRSLSTRESS"/>
</dbReference>
<dbReference type="InterPro" id="IPR006016">
    <property type="entry name" value="UspA"/>
</dbReference>
<dbReference type="EMBL" id="CP093313">
    <property type="protein sequence ID" value="UWZ81661.1"/>
    <property type="molecule type" value="Genomic_DNA"/>
</dbReference>
<dbReference type="SUPFAM" id="SSF52402">
    <property type="entry name" value="Adenine nucleotide alpha hydrolases-like"/>
    <property type="match status" value="2"/>
</dbReference>
<dbReference type="Proteomes" id="UP001059380">
    <property type="component" value="Chromosome"/>
</dbReference>
<dbReference type="KEGG" id="orp:MOP44_13820"/>
<gene>
    <name evidence="3" type="ORF">MOP44_13820</name>
</gene>
<name>A0A9J7BK53_9BACT</name>
<keyword evidence="4" id="KW-1185">Reference proteome</keyword>
<dbReference type="InterPro" id="IPR006015">
    <property type="entry name" value="Universal_stress_UspA"/>
</dbReference>
<proteinExistence type="inferred from homology"/>
<feature type="domain" description="UspA" evidence="2">
    <location>
        <begin position="7"/>
        <end position="143"/>
    </location>
</feature>
<dbReference type="PANTHER" id="PTHR46268:SF6">
    <property type="entry name" value="UNIVERSAL STRESS PROTEIN UP12"/>
    <property type="match status" value="1"/>
</dbReference>
<evidence type="ECO:0000256" key="1">
    <source>
        <dbReference type="ARBA" id="ARBA00008791"/>
    </source>
</evidence>
<dbReference type="PANTHER" id="PTHR46268">
    <property type="entry name" value="STRESS RESPONSE PROTEIN NHAX"/>
    <property type="match status" value="1"/>
</dbReference>
<dbReference type="AlphaFoldDB" id="A0A9J7BK53"/>
<comment type="similarity">
    <text evidence="1">Belongs to the universal stress protein A family.</text>
</comment>
<reference evidence="3" key="1">
    <citation type="submission" date="2021-04" db="EMBL/GenBank/DDBJ databases">
        <title>Phylogenetic analysis of Acidobacteriaceae.</title>
        <authorList>
            <person name="Qiu L."/>
            <person name="Zhang Q."/>
        </authorList>
    </citation>
    <scope>NUCLEOTIDE SEQUENCE</scope>
    <source>
        <strain evidence="3">DSM 25168</strain>
    </source>
</reference>
<organism evidence="3 4">
    <name type="scientific">Occallatibacter riparius</name>
    <dbReference type="NCBI Taxonomy" id="1002689"/>
    <lineage>
        <taxon>Bacteria</taxon>
        <taxon>Pseudomonadati</taxon>
        <taxon>Acidobacteriota</taxon>
        <taxon>Terriglobia</taxon>
        <taxon>Terriglobales</taxon>
        <taxon>Acidobacteriaceae</taxon>
        <taxon>Occallatibacter</taxon>
    </lineage>
</organism>
<dbReference type="Gene3D" id="3.40.50.620">
    <property type="entry name" value="HUPs"/>
    <property type="match status" value="2"/>
</dbReference>
<evidence type="ECO:0000313" key="4">
    <source>
        <dbReference type="Proteomes" id="UP001059380"/>
    </source>
</evidence>
<dbReference type="Pfam" id="PF00582">
    <property type="entry name" value="Usp"/>
    <property type="match status" value="2"/>
</dbReference>
<dbReference type="RefSeq" id="WP_260790488.1">
    <property type="nucleotide sequence ID" value="NZ_CP093313.1"/>
</dbReference>
<evidence type="ECO:0000313" key="3">
    <source>
        <dbReference type="EMBL" id="UWZ81661.1"/>
    </source>
</evidence>
<accession>A0A9J7BK53</accession>
<feature type="domain" description="UspA" evidence="2">
    <location>
        <begin position="160"/>
        <end position="256"/>
    </location>
</feature>